<accession>A0A8D2KQZ9</accession>
<keyword evidence="1" id="KW-1133">Transmembrane helix</keyword>
<sequence>MVIDEQRDLAFVDYRLKRWYFFLFLLAMFPILYDCCTEVAHHIPRRWLRRNVLMFEIQKGVVQKRRFCLLIFGMSVAYVKFWSAFKNGLFPFGAKS</sequence>
<keyword evidence="1" id="KW-0812">Transmembrane</keyword>
<reference evidence="2" key="1">
    <citation type="submission" date="2025-08" db="UniProtKB">
        <authorList>
            <consortium name="Ensembl"/>
        </authorList>
    </citation>
    <scope>IDENTIFICATION</scope>
</reference>
<name>A0A8D2KQZ9_VARKO</name>
<evidence type="ECO:0000313" key="3">
    <source>
        <dbReference type="Proteomes" id="UP000694545"/>
    </source>
</evidence>
<dbReference type="Ensembl" id="ENSVKKT00000001700.1">
    <property type="protein sequence ID" value="ENSVKKP00000001643.1"/>
    <property type="gene ID" value="ENSVKKG00000001348.1"/>
</dbReference>
<evidence type="ECO:0000256" key="1">
    <source>
        <dbReference type="SAM" id="Phobius"/>
    </source>
</evidence>
<keyword evidence="3" id="KW-1185">Reference proteome</keyword>
<reference evidence="2" key="2">
    <citation type="submission" date="2025-09" db="UniProtKB">
        <authorList>
            <consortium name="Ensembl"/>
        </authorList>
    </citation>
    <scope>IDENTIFICATION</scope>
</reference>
<feature type="transmembrane region" description="Helical" evidence="1">
    <location>
        <begin position="67"/>
        <end position="85"/>
    </location>
</feature>
<proteinExistence type="predicted"/>
<dbReference type="AlphaFoldDB" id="A0A8D2KQZ9"/>
<protein>
    <submittedName>
        <fullName evidence="2">Uncharacterized protein</fullName>
    </submittedName>
</protein>
<dbReference type="Proteomes" id="UP000694545">
    <property type="component" value="Unplaced"/>
</dbReference>
<evidence type="ECO:0000313" key="2">
    <source>
        <dbReference type="Ensembl" id="ENSVKKP00000001643.1"/>
    </source>
</evidence>
<keyword evidence="1" id="KW-0472">Membrane</keyword>
<feature type="transmembrane region" description="Helical" evidence="1">
    <location>
        <begin position="20"/>
        <end position="40"/>
    </location>
</feature>
<organism evidence="2 3">
    <name type="scientific">Varanus komodoensis</name>
    <name type="common">Komodo dragon</name>
    <dbReference type="NCBI Taxonomy" id="61221"/>
    <lineage>
        <taxon>Eukaryota</taxon>
        <taxon>Metazoa</taxon>
        <taxon>Chordata</taxon>
        <taxon>Craniata</taxon>
        <taxon>Vertebrata</taxon>
        <taxon>Euteleostomi</taxon>
        <taxon>Lepidosauria</taxon>
        <taxon>Squamata</taxon>
        <taxon>Bifurcata</taxon>
        <taxon>Unidentata</taxon>
        <taxon>Episquamata</taxon>
        <taxon>Toxicofera</taxon>
        <taxon>Anguimorpha</taxon>
        <taxon>Paleoanguimorpha</taxon>
        <taxon>Varanoidea</taxon>
        <taxon>Varanidae</taxon>
        <taxon>Varanus</taxon>
    </lineage>
</organism>